<protein>
    <submittedName>
        <fullName evidence="3">Uncharacterized protein</fullName>
    </submittedName>
</protein>
<proteinExistence type="predicted"/>
<evidence type="ECO:0000256" key="2">
    <source>
        <dbReference type="SAM" id="SignalP"/>
    </source>
</evidence>
<evidence type="ECO:0000256" key="1">
    <source>
        <dbReference type="SAM" id="Phobius"/>
    </source>
</evidence>
<keyword evidence="2" id="KW-0732">Signal</keyword>
<dbReference type="EMBL" id="JAUEPO010000003">
    <property type="protein sequence ID" value="KAK3328593.1"/>
    <property type="molecule type" value="Genomic_DNA"/>
</dbReference>
<keyword evidence="4" id="KW-1185">Reference proteome</keyword>
<dbReference type="Proteomes" id="UP001286456">
    <property type="component" value="Unassembled WGS sequence"/>
</dbReference>
<organism evidence="3 4">
    <name type="scientific">Cercophora scortea</name>
    <dbReference type="NCBI Taxonomy" id="314031"/>
    <lineage>
        <taxon>Eukaryota</taxon>
        <taxon>Fungi</taxon>
        <taxon>Dikarya</taxon>
        <taxon>Ascomycota</taxon>
        <taxon>Pezizomycotina</taxon>
        <taxon>Sordariomycetes</taxon>
        <taxon>Sordariomycetidae</taxon>
        <taxon>Sordariales</taxon>
        <taxon>Lasiosphaeriaceae</taxon>
        <taxon>Cercophora</taxon>
    </lineage>
</organism>
<gene>
    <name evidence="3" type="ORF">B0T19DRAFT_424976</name>
</gene>
<keyword evidence="1" id="KW-1133">Transmembrane helix</keyword>
<comment type="caution">
    <text evidence="3">The sequence shown here is derived from an EMBL/GenBank/DDBJ whole genome shotgun (WGS) entry which is preliminary data.</text>
</comment>
<name>A0AAE0MEB2_9PEZI</name>
<feature type="chain" id="PRO_5042184232" evidence="2">
    <location>
        <begin position="23"/>
        <end position="91"/>
    </location>
</feature>
<reference evidence="3" key="2">
    <citation type="submission" date="2023-06" db="EMBL/GenBank/DDBJ databases">
        <authorList>
            <consortium name="Lawrence Berkeley National Laboratory"/>
            <person name="Haridas S."/>
            <person name="Hensen N."/>
            <person name="Bonometti L."/>
            <person name="Westerberg I."/>
            <person name="Brannstrom I.O."/>
            <person name="Guillou S."/>
            <person name="Cros-Aarteil S."/>
            <person name="Calhoun S."/>
            <person name="Kuo A."/>
            <person name="Mondo S."/>
            <person name="Pangilinan J."/>
            <person name="Riley R."/>
            <person name="Labutti K."/>
            <person name="Andreopoulos B."/>
            <person name="Lipzen A."/>
            <person name="Chen C."/>
            <person name="Yanf M."/>
            <person name="Daum C."/>
            <person name="Ng V."/>
            <person name="Clum A."/>
            <person name="Steindorff A."/>
            <person name="Ohm R."/>
            <person name="Martin F."/>
            <person name="Silar P."/>
            <person name="Natvig D."/>
            <person name="Lalanne C."/>
            <person name="Gautier V."/>
            <person name="Ament-Velasquez S.L."/>
            <person name="Kruys A."/>
            <person name="Hutchinson M.I."/>
            <person name="Powell A.J."/>
            <person name="Barry K."/>
            <person name="Miller A.N."/>
            <person name="Grigoriev I.V."/>
            <person name="Debuchy R."/>
            <person name="Gladieux P."/>
            <person name="Thoren M.H."/>
            <person name="Johannesson H."/>
        </authorList>
    </citation>
    <scope>NUCLEOTIDE SEQUENCE</scope>
    <source>
        <strain evidence="3">SMH4131-1</strain>
    </source>
</reference>
<evidence type="ECO:0000313" key="4">
    <source>
        <dbReference type="Proteomes" id="UP001286456"/>
    </source>
</evidence>
<feature type="signal peptide" evidence="2">
    <location>
        <begin position="1"/>
        <end position="22"/>
    </location>
</feature>
<reference evidence="3" key="1">
    <citation type="journal article" date="2023" name="Mol. Phylogenet. Evol.">
        <title>Genome-scale phylogeny and comparative genomics of the fungal order Sordariales.</title>
        <authorList>
            <person name="Hensen N."/>
            <person name="Bonometti L."/>
            <person name="Westerberg I."/>
            <person name="Brannstrom I.O."/>
            <person name="Guillou S."/>
            <person name="Cros-Aarteil S."/>
            <person name="Calhoun S."/>
            <person name="Haridas S."/>
            <person name="Kuo A."/>
            <person name="Mondo S."/>
            <person name="Pangilinan J."/>
            <person name="Riley R."/>
            <person name="LaButti K."/>
            <person name="Andreopoulos B."/>
            <person name="Lipzen A."/>
            <person name="Chen C."/>
            <person name="Yan M."/>
            <person name="Daum C."/>
            <person name="Ng V."/>
            <person name="Clum A."/>
            <person name="Steindorff A."/>
            <person name="Ohm R.A."/>
            <person name="Martin F."/>
            <person name="Silar P."/>
            <person name="Natvig D.O."/>
            <person name="Lalanne C."/>
            <person name="Gautier V."/>
            <person name="Ament-Velasquez S.L."/>
            <person name="Kruys A."/>
            <person name="Hutchinson M.I."/>
            <person name="Powell A.J."/>
            <person name="Barry K."/>
            <person name="Miller A.N."/>
            <person name="Grigoriev I.V."/>
            <person name="Debuchy R."/>
            <person name="Gladieux P."/>
            <person name="Hiltunen Thoren M."/>
            <person name="Johannesson H."/>
        </authorList>
    </citation>
    <scope>NUCLEOTIDE SEQUENCE</scope>
    <source>
        <strain evidence="3">SMH4131-1</strain>
    </source>
</reference>
<evidence type="ECO:0000313" key="3">
    <source>
        <dbReference type="EMBL" id="KAK3328593.1"/>
    </source>
</evidence>
<keyword evidence="1" id="KW-0812">Transmembrane</keyword>
<sequence>MISIYLALAAVLASLFSSLTKSSNSAHPPNHFAVSYTVNPSRLYDQLPSITRSTETEKVVAGLSLIQNCFSVFIGSLWLITGLFWPWSERL</sequence>
<feature type="transmembrane region" description="Helical" evidence="1">
    <location>
        <begin position="65"/>
        <end position="85"/>
    </location>
</feature>
<accession>A0AAE0MEB2</accession>
<keyword evidence="1" id="KW-0472">Membrane</keyword>
<dbReference type="AlphaFoldDB" id="A0AAE0MEB2"/>